<dbReference type="Proteomes" id="UP000528457">
    <property type="component" value="Unassembled WGS sequence"/>
</dbReference>
<reference evidence="5 6" key="1">
    <citation type="submission" date="2020-08" db="EMBL/GenBank/DDBJ databases">
        <title>Genomic Encyclopedia of Type Strains, Phase IV (KMG-IV): sequencing the most valuable type-strain genomes for metagenomic binning, comparative biology and taxonomic classification.</title>
        <authorList>
            <person name="Goeker M."/>
        </authorList>
    </citation>
    <scope>NUCLEOTIDE SEQUENCE [LARGE SCALE GENOMIC DNA]</scope>
    <source>
        <strain evidence="5 6">DSM 22368</strain>
    </source>
</reference>
<dbReference type="SUPFAM" id="SSF46785">
    <property type="entry name" value="Winged helix' DNA-binding domain"/>
    <property type="match status" value="1"/>
</dbReference>
<comment type="caution">
    <text evidence="5">The sequence shown here is derived from an EMBL/GenBank/DDBJ whole genome shotgun (WGS) entry which is preliminary data.</text>
</comment>
<dbReference type="InterPro" id="IPR036388">
    <property type="entry name" value="WH-like_DNA-bd_sf"/>
</dbReference>
<dbReference type="GO" id="GO:0003677">
    <property type="term" value="F:DNA binding"/>
    <property type="evidence" value="ECO:0007669"/>
    <property type="project" value="UniProtKB-KW"/>
</dbReference>
<dbReference type="InParanoid" id="A0A7X0JTX5"/>
<dbReference type="AlphaFoldDB" id="A0A7X0JTX5"/>
<dbReference type="EMBL" id="JACHHT010000002">
    <property type="protein sequence ID" value="MBB6522189.1"/>
    <property type="molecule type" value="Genomic_DNA"/>
</dbReference>
<evidence type="ECO:0000313" key="6">
    <source>
        <dbReference type="Proteomes" id="UP000528457"/>
    </source>
</evidence>
<keyword evidence="6" id="KW-1185">Reference proteome</keyword>
<keyword evidence="3" id="KW-0238">DNA-binding</keyword>
<evidence type="ECO:0000256" key="4">
    <source>
        <dbReference type="ARBA" id="ARBA00023163"/>
    </source>
</evidence>
<dbReference type="GO" id="GO:0045892">
    <property type="term" value="P:negative regulation of DNA-templated transcription"/>
    <property type="evidence" value="ECO:0007669"/>
    <property type="project" value="InterPro"/>
</dbReference>
<keyword evidence="2" id="KW-0805">Transcription regulation</keyword>
<evidence type="ECO:0000256" key="3">
    <source>
        <dbReference type="ARBA" id="ARBA00023125"/>
    </source>
</evidence>
<accession>A0A7X0JTX5</accession>
<dbReference type="InterPro" id="IPR005650">
    <property type="entry name" value="BlaI_family"/>
</dbReference>
<protein>
    <submittedName>
        <fullName evidence="5">Putative transcriptional regulator</fullName>
    </submittedName>
</protein>
<evidence type="ECO:0000256" key="2">
    <source>
        <dbReference type="ARBA" id="ARBA00023015"/>
    </source>
</evidence>
<proteinExistence type="inferred from homology"/>
<organism evidence="5 6">
    <name type="scientific">Pseudoteredinibacter isoporae</name>
    <dbReference type="NCBI Taxonomy" id="570281"/>
    <lineage>
        <taxon>Bacteria</taxon>
        <taxon>Pseudomonadati</taxon>
        <taxon>Pseudomonadota</taxon>
        <taxon>Gammaproteobacteria</taxon>
        <taxon>Cellvibrionales</taxon>
        <taxon>Cellvibrionaceae</taxon>
        <taxon>Pseudoteredinibacter</taxon>
    </lineage>
</organism>
<dbReference type="InterPro" id="IPR036390">
    <property type="entry name" value="WH_DNA-bd_sf"/>
</dbReference>
<dbReference type="Gene3D" id="1.10.10.10">
    <property type="entry name" value="Winged helix-like DNA-binding domain superfamily/Winged helix DNA-binding domain"/>
    <property type="match status" value="1"/>
</dbReference>
<name>A0A7X0JTX5_9GAMM</name>
<evidence type="ECO:0000313" key="5">
    <source>
        <dbReference type="EMBL" id="MBB6522189.1"/>
    </source>
</evidence>
<comment type="similarity">
    <text evidence="1">Belongs to the BlaI transcriptional regulatory family.</text>
</comment>
<evidence type="ECO:0000256" key="1">
    <source>
        <dbReference type="ARBA" id="ARBA00011046"/>
    </source>
</evidence>
<dbReference type="Pfam" id="PF03965">
    <property type="entry name" value="Penicillinase_R"/>
    <property type="match status" value="1"/>
</dbReference>
<sequence>MKTISLGLDQLLGQKQLKKPAPNLGERELEVMKILWGHESLSAREVLDLCEENSLSLSTMQSTLERLHRKELISRQKQGRHYLYRAIVSRSTIIGQLLGDIADQFGEGDIAPMISGFVSYVDQESARQNKSLLPDLVLKSLQAAEEGND</sequence>
<gene>
    <name evidence="5" type="ORF">HNR48_002474</name>
</gene>
<dbReference type="RefSeq" id="WP_166846530.1">
    <property type="nucleotide sequence ID" value="NZ_JAAONY010000002.1"/>
</dbReference>
<keyword evidence="4" id="KW-0804">Transcription</keyword>